<dbReference type="Gene3D" id="3.30.1330.40">
    <property type="entry name" value="RutC-like"/>
    <property type="match status" value="1"/>
</dbReference>
<dbReference type="SUPFAM" id="SSF55298">
    <property type="entry name" value="YjgF-like"/>
    <property type="match status" value="1"/>
</dbReference>
<sequence>MPADLIRSGLLSDVAQYAYAAAVPEGTRLVFLAGSCPLDESGVTVGTRDYLRQAEQCVANLRTVLGELSADITDLVSTRVLVASPDQQDLGAAWHGYRAAIAPHDPPSTLLGVTVLGHDHQLVEIEAVAAIRC</sequence>
<evidence type="ECO:0000313" key="1">
    <source>
        <dbReference type="EMBL" id="CCH72450.1"/>
    </source>
</evidence>
<dbReference type="Pfam" id="PF01042">
    <property type="entry name" value="Ribonuc_L-PSP"/>
    <property type="match status" value="1"/>
</dbReference>
<dbReference type="Proteomes" id="UP000035763">
    <property type="component" value="Unassembled WGS sequence"/>
</dbReference>
<dbReference type="OrthoDB" id="9803101at2"/>
<accession>W6JV83</accession>
<dbReference type="EMBL" id="CAJA01000079">
    <property type="protein sequence ID" value="CCH72450.1"/>
    <property type="molecule type" value="Genomic_DNA"/>
</dbReference>
<evidence type="ECO:0000313" key="2">
    <source>
        <dbReference type="Proteomes" id="UP000035763"/>
    </source>
</evidence>
<name>W6JV83_9MICO</name>
<reference evidence="1 2" key="1">
    <citation type="journal article" date="2013" name="ISME J.">
        <title>A metabolic model for members of the genus Tetrasphaera involved in enhanced biological phosphorus removal.</title>
        <authorList>
            <person name="Kristiansen R."/>
            <person name="Nguyen H.T.T."/>
            <person name="Saunders A.M."/>
            <person name="Nielsen J.L."/>
            <person name="Wimmer R."/>
            <person name="Le V.Q."/>
            <person name="McIlroy S.J."/>
            <person name="Petrovski S."/>
            <person name="Seviour R.J."/>
            <person name="Calteau A."/>
            <person name="Nielsen K.L."/>
            <person name="Nielsen P.H."/>
        </authorList>
    </citation>
    <scope>NUCLEOTIDE SEQUENCE [LARGE SCALE GENOMIC DNA]</scope>
    <source>
        <strain evidence="1 2">Ben110</strain>
    </source>
</reference>
<keyword evidence="2" id="KW-1185">Reference proteome</keyword>
<dbReference type="CDD" id="cd00448">
    <property type="entry name" value="YjgF_YER057c_UK114_family"/>
    <property type="match status" value="1"/>
</dbReference>
<proteinExistence type="predicted"/>
<comment type="caution">
    <text evidence="1">The sequence shown here is derived from an EMBL/GenBank/DDBJ whole genome shotgun (WGS) entry which is preliminary data.</text>
</comment>
<dbReference type="RefSeq" id="WP_048693768.1">
    <property type="nucleotide sequence ID" value="NZ_HG764815.1"/>
</dbReference>
<dbReference type="PANTHER" id="PTHR43857:SF1">
    <property type="entry name" value="YJGH FAMILY PROTEIN"/>
    <property type="match status" value="1"/>
</dbReference>
<organism evidence="1 2">
    <name type="scientific">Nostocoides australiense Ben110</name>
    <dbReference type="NCBI Taxonomy" id="1193182"/>
    <lineage>
        <taxon>Bacteria</taxon>
        <taxon>Bacillati</taxon>
        <taxon>Actinomycetota</taxon>
        <taxon>Actinomycetes</taxon>
        <taxon>Micrococcales</taxon>
        <taxon>Intrasporangiaceae</taxon>
        <taxon>Nostocoides</taxon>
    </lineage>
</organism>
<dbReference type="InterPro" id="IPR035959">
    <property type="entry name" value="RutC-like_sf"/>
</dbReference>
<dbReference type="AlphaFoldDB" id="W6JV83"/>
<dbReference type="STRING" id="1193182.BN11_170002"/>
<dbReference type="PANTHER" id="PTHR43857">
    <property type="entry name" value="BLR7761 PROTEIN"/>
    <property type="match status" value="1"/>
</dbReference>
<gene>
    <name evidence="1" type="ORF">BN11_170002</name>
</gene>
<dbReference type="InterPro" id="IPR006175">
    <property type="entry name" value="YjgF/YER057c/UK114"/>
</dbReference>
<protein>
    <submittedName>
        <fullName evidence="1">Ribonuclease</fullName>
    </submittedName>
</protein>